<accession>A0A0V1MHR8</accession>
<dbReference type="EMBL" id="JYDO01000104">
    <property type="protein sequence ID" value="KRZ70992.1"/>
    <property type="molecule type" value="Genomic_DNA"/>
</dbReference>
<gene>
    <name evidence="1" type="ORF">T10_3888</name>
</gene>
<keyword evidence="2" id="KW-1185">Reference proteome</keyword>
<reference evidence="1 2" key="1">
    <citation type="submission" date="2015-01" db="EMBL/GenBank/DDBJ databases">
        <title>Evolution of Trichinella species and genotypes.</title>
        <authorList>
            <person name="Korhonen P.K."/>
            <person name="Edoardo P."/>
            <person name="Giuseppe L.R."/>
            <person name="Gasser R.B."/>
        </authorList>
    </citation>
    <scope>NUCLEOTIDE SEQUENCE [LARGE SCALE GENOMIC DNA]</scope>
    <source>
        <strain evidence="1">ISS1980</strain>
    </source>
</reference>
<proteinExistence type="predicted"/>
<protein>
    <submittedName>
        <fullName evidence="1">Uncharacterized protein</fullName>
    </submittedName>
</protein>
<name>A0A0V1MHR8_9BILA</name>
<organism evidence="1 2">
    <name type="scientific">Trichinella papuae</name>
    <dbReference type="NCBI Taxonomy" id="268474"/>
    <lineage>
        <taxon>Eukaryota</taxon>
        <taxon>Metazoa</taxon>
        <taxon>Ecdysozoa</taxon>
        <taxon>Nematoda</taxon>
        <taxon>Enoplea</taxon>
        <taxon>Dorylaimia</taxon>
        <taxon>Trichinellida</taxon>
        <taxon>Trichinellidae</taxon>
        <taxon>Trichinella</taxon>
    </lineage>
</organism>
<dbReference type="AlphaFoldDB" id="A0A0V1MHR8"/>
<sequence length="31" mass="3491">MKPVQSCYIHFCPAVLRNVAEPGLQTRVTTM</sequence>
<dbReference type="Proteomes" id="UP000054843">
    <property type="component" value="Unassembled WGS sequence"/>
</dbReference>
<evidence type="ECO:0000313" key="1">
    <source>
        <dbReference type="EMBL" id="KRZ70992.1"/>
    </source>
</evidence>
<comment type="caution">
    <text evidence="1">The sequence shown here is derived from an EMBL/GenBank/DDBJ whole genome shotgun (WGS) entry which is preliminary data.</text>
</comment>
<evidence type="ECO:0000313" key="2">
    <source>
        <dbReference type="Proteomes" id="UP000054843"/>
    </source>
</evidence>